<keyword evidence="1" id="KW-0812">Transmembrane</keyword>
<evidence type="ECO:0000313" key="2">
    <source>
        <dbReference type="EMBL" id="MFD0964647.1"/>
    </source>
</evidence>
<name>A0ABW3I4T3_9FLAO</name>
<evidence type="ECO:0000313" key="3">
    <source>
        <dbReference type="Proteomes" id="UP001596997"/>
    </source>
</evidence>
<protein>
    <submittedName>
        <fullName evidence="2">Uncharacterized protein</fullName>
    </submittedName>
</protein>
<organism evidence="2 3">
    <name type="scientific">Pseudofulvibacter geojedonensis</name>
    <dbReference type="NCBI Taxonomy" id="1123758"/>
    <lineage>
        <taxon>Bacteria</taxon>
        <taxon>Pseudomonadati</taxon>
        <taxon>Bacteroidota</taxon>
        <taxon>Flavobacteriia</taxon>
        <taxon>Flavobacteriales</taxon>
        <taxon>Flavobacteriaceae</taxon>
        <taxon>Pseudofulvibacter</taxon>
    </lineage>
</organism>
<proteinExistence type="predicted"/>
<gene>
    <name evidence="2" type="ORF">ACFQ1O_11585</name>
</gene>
<keyword evidence="1" id="KW-0472">Membrane</keyword>
<keyword evidence="3" id="KW-1185">Reference proteome</keyword>
<sequence length="157" mass="18054">MNSIKFKQFKNPKSNYLGIGFILFGIVASIENLIIGLTVFLLGIIFLGLNFEIEIFKNFKNRLNVNLFNIKIFSFKKEILYPDYISLFGQSYSHSNDFSTVSSLGSSSSFDFYVIRFFDENNRNEIVFKSKNSDEVLIKGSELSILLDVELVNKIEE</sequence>
<dbReference type="RefSeq" id="WP_377716187.1">
    <property type="nucleotide sequence ID" value="NZ_JBHTJM010000009.1"/>
</dbReference>
<dbReference type="Proteomes" id="UP001596997">
    <property type="component" value="Unassembled WGS sequence"/>
</dbReference>
<feature type="transmembrane region" description="Helical" evidence="1">
    <location>
        <begin position="21"/>
        <end position="49"/>
    </location>
</feature>
<comment type="caution">
    <text evidence="2">The sequence shown here is derived from an EMBL/GenBank/DDBJ whole genome shotgun (WGS) entry which is preliminary data.</text>
</comment>
<dbReference type="EMBL" id="JBHTJM010000009">
    <property type="protein sequence ID" value="MFD0964647.1"/>
    <property type="molecule type" value="Genomic_DNA"/>
</dbReference>
<evidence type="ECO:0000256" key="1">
    <source>
        <dbReference type="SAM" id="Phobius"/>
    </source>
</evidence>
<accession>A0ABW3I4T3</accession>
<reference evidence="3" key="1">
    <citation type="journal article" date="2019" name="Int. J. Syst. Evol. Microbiol.">
        <title>The Global Catalogue of Microorganisms (GCM) 10K type strain sequencing project: providing services to taxonomists for standard genome sequencing and annotation.</title>
        <authorList>
            <consortium name="The Broad Institute Genomics Platform"/>
            <consortium name="The Broad Institute Genome Sequencing Center for Infectious Disease"/>
            <person name="Wu L."/>
            <person name="Ma J."/>
        </authorList>
    </citation>
    <scope>NUCLEOTIDE SEQUENCE [LARGE SCALE GENOMIC DNA]</scope>
    <source>
        <strain evidence="3">CCUG 62114</strain>
    </source>
</reference>
<keyword evidence="1" id="KW-1133">Transmembrane helix</keyword>